<evidence type="ECO:0000313" key="2">
    <source>
        <dbReference type="Proteomes" id="UP000236379"/>
    </source>
</evidence>
<dbReference type="PANTHER" id="PTHR39166:SF1">
    <property type="entry name" value="BLL1166 PROTEIN"/>
    <property type="match status" value="1"/>
</dbReference>
<dbReference type="Pfam" id="PF06042">
    <property type="entry name" value="NTP_transf_6"/>
    <property type="match status" value="1"/>
</dbReference>
<protein>
    <recommendedName>
        <fullName evidence="3">Nucleotidyltransferase family protein</fullName>
    </recommendedName>
</protein>
<gene>
    <name evidence="1" type="ORF">CVO96_01225</name>
</gene>
<dbReference type="Proteomes" id="UP000236379">
    <property type="component" value="Unassembled WGS sequence"/>
</dbReference>
<accession>A0A2K3UUE8</accession>
<name>A0A2K3UUE8_9DEIO</name>
<reference evidence="1 2" key="1">
    <citation type="submission" date="2018-01" db="EMBL/GenBank/DDBJ databases">
        <title>Deinococcus koreensis sp. nov., a radiation-resistant bacterium isolated from river water.</title>
        <authorList>
            <person name="Choi A."/>
        </authorList>
    </citation>
    <scope>NUCLEOTIDE SEQUENCE [LARGE SCALE GENOMIC DNA]</scope>
    <source>
        <strain evidence="1 2">SJW1-2</strain>
    </source>
</reference>
<dbReference type="AlphaFoldDB" id="A0A2K3UUE8"/>
<dbReference type="OrthoDB" id="1901124at2"/>
<dbReference type="EMBL" id="PPPD01000001">
    <property type="protein sequence ID" value="PNY80157.1"/>
    <property type="molecule type" value="Genomic_DNA"/>
</dbReference>
<organism evidence="1 2">
    <name type="scientific">Deinococcus koreensis</name>
    <dbReference type="NCBI Taxonomy" id="2054903"/>
    <lineage>
        <taxon>Bacteria</taxon>
        <taxon>Thermotogati</taxon>
        <taxon>Deinococcota</taxon>
        <taxon>Deinococci</taxon>
        <taxon>Deinococcales</taxon>
        <taxon>Deinococcaceae</taxon>
        <taxon>Deinococcus</taxon>
    </lineage>
</organism>
<evidence type="ECO:0008006" key="3">
    <source>
        <dbReference type="Google" id="ProtNLM"/>
    </source>
</evidence>
<dbReference type="PANTHER" id="PTHR39166">
    <property type="entry name" value="BLL1166 PROTEIN"/>
    <property type="match status" value="1"/>
</dbReference>
<evidence type="ECO:0000313" key="1">
    <source>
        <dbReference type="EMBL" id="PNY80157.1"/>
    </source>
</evidence>
<comment type="caution">
    <text evidence="1">The sequence shown here is derived from an EMBL/GenBank/DDBJ whole genome shotgun (WGS) entry which is preliminary data.</text>
</comment>
<keyword evidence="2" id="KW-1185">Reference proteome</keyword>
<dbReference type="InterPro" id="IPR009267">
    <property type="entry name" value="NTP_transf_6"/>
</dbReference>
<proteinExistence type="predicted"/>
<sequence>MTEAEFLLTIGRNPVNTAILARLPRLGLQQAHLAAGALFQTVWNVRSGLDPQAHIRDYDLFYWDDDPSFEAEDAVIRRAGALFRDLGARIEVRNQARVHLWFPEKTGLPRPPLASVREGIDQFLVECTCVGVDATGTVYAPRGLDDLAAGRLKLNGRNHTPSLYRAKVQAYLQRWPWLTDLSAADHLTGPACGADERQGVRRGKD</sequence>